<gene>
    <name evidence="5" type="ORF">KUTeg_019257</name>
</gene>
<name>A0ABQ9EG90_TEGGR</name>
<dbReference type="Gene3D" id="1.10.750.20">
    <property type="entry name" value="SOCS box"/>
    <property type="match status" value="1"/>
</dbReference>
<organism evidence="5 6">
    <name type="scientific">Tegillarca granosa</name>
    <name type="common">Malaysian cockle</name>
    <name type="synonym">Anadara granosa</name>
    <dbReference type="NCBI Taxonomy" id="220873"/>
    <lineage>
        <taxon>Eukaryota</taxon>
        <taxon>Metazoa</taxon>
        <taxon>Spiralia</taxon>
        <taxon>Lophotrochozoa</taxon>
        <taxon>Mollusca</taxon>
        <taxon>Bivalvia</taxon>
        <taxon>Autobranchia</taxon>
        <taxon>Pteriomorphia</taxon>
        <taxon>Arcoida</taxon>
        <taxon>Arcoidea</taxon>
        <taxon>Arcidae</taxon>
        <taxon>Tegillarca</taxon>
    </lineage>
</organism>
<feature type="domain" description="SOCS box" evidence="4">
    <location>
        <begin position="397"/>
        <end position="440"/>
    </location>
</feature>
<feature type="repeat" description="ANK" evidence="3">
    <location>
        <begin position="106"/>
        <end position="138"/>
    </location>
</feature>
<dbReference type="InterPro" id="IPR002110">
    <property type="entry name" value="Ankyrin_rpt"/>
</dbReference>
<feature type="repeat" description="ANK" evidence="3">
    <location>
        <begin position="173"/>
        <end position="205"/>
    </location>
</feature>
<dbReference type="Pfam" id="PF12796">
    <property type="entry name" value="Ank_2"/>
    <property type="match status" value="2"/>
</dbReference>
<comment type="caution">
    <text evidence="5">The sequence shown here is derived from an EMBL/GenBank/DDBJ whole genome shotgun (WGS) entry which is preliminary data.</text>
</comment>
<dbReference type="PANTHER" id="PTHR24171">
    <property type="entry name" value="ANKYRIN REPEAT DOMAIN-CONTAINING PROTEIN 39-RELATED"/>
    <property type="match status" value="1"/>
</dbReference>
<dbReference type="PROSITE" id="PS50297">
    <property type="entry name" value="ANK_REP_REGION"/>
    <property type="match status" value="4"/>
</dbReference>
<keyword evidence="6" id="KW-1185">Reference proteome</keyword>
<dbReference type="Gene3D" id="1.25.40.20">
    <property type="entry name" value="Ankyrin repeat-containing domain"/>
    <property type="match status" value="3"/>
</dbReference>
<dbReference type="PROSITE" id="PS50088">
    <property type="entry name" value="ANK_REPEAT"/>
    <property type="match status" value="5"/>
</dbReference>
<feature type="repeat" description="ANK" evidence="3">
    <location>
        <begin position="251"/>
        <end position="283"/>
    </location>
</feature>
<evidence type="ECO:0000256" key="2">
    <source>
        <dbReference type="ARBA" id="ARBA00023043"/>
    </source>
</evidence>
<evidence type="ECO:0000259" key="4">
    <source>
        <dbReference type="PROSITE" id="PS50225"/>
    </source>
</evidence>
<protein>
    <recommendedName>
        <fullName evidence="4">SOCS box domain-containing protein</fullName>
    </recommendedName>
</protein>
<dbReference type="EMBL" id="JARBDR010000917">
    <property type="protein sequence ID" value="KAJ8302861.1"/>
    <property type="molecule type" value="Genomic_DNA"/>
</dbReference>
<keyword evidence="2 3" id="KW-0040">ANK repeat</keyword>
<dbReference type="SUPFAM" id="SSF48403">
    <property type="entry name" value="Ankyrin repeat"/>
    <property type="match status" value="1"/>
</dbReference>
<dbReference type="PANTHER" id="PTHR24171:SF9">
    <property type="entry name" value="ANKYRIN REPEAT DOMAIN-CONTAINING PROTEIN 39"/>
    <property type="match status" value="1"/>
</dbReference>
<dbReference type="SMART" id="SM00969">
    <property type="entry name" value="SOCS_box"/>
    <property type="match status" value="1"/>
</dbReference>
<dbReference type="Pfam" id="PF07525">
    <property type="entry name" value="SOCS_box"/>
    <property type="match status" value="1"/>
</dbReference>
<reference evidence="5 6" key="1">
    <citation type="submission" date="2022-12" db="EMBL/GenBank/DDBJ databases">
        <title>Chromosome-level genome of Tegillarca granosa.</title>
        <authorList>
            <person name="Kim J."/>
        </authorList>
    </citation>
    <scope>NUCLEOTIDE SEQUENCE [LARGE SCALE GENOMIC DNA]</scope>
    <source>
        <strain evidence="5">Teg-2019</strain>
        <tissue evidence="5">Adductor muscle</tissue>
    </source>
</reference>
<feature type="repeat" description="ANK" evidence="3">
    <location>
        <begin position="140"/>
        <end position="172"/>
    </location>
</feature>
<dbReference type="InterPro" id="IPR036770">
    <property type="entry name" value="Ankyrin_rpt-contain_sf"/>
</dbReference>
<dbReference type="SUPFAM" id="SSF158235">
    <property type="entry name" value="SOCS box-like"/>
    <property type="match status" value="1"/>
</dbReference>
<evidence type="ECO:0000256" key="1">
    <source>
        <dbReference type="ARBA" id="ARBA00022737"/>
    </source>
</evidence>
<proteinExistence type="predicted"/>
<feature type="repeat" description="ANK" evidence="3">
    <location>
        <begin position="284"/>
        <end position="311"/>
    </location>
</feature>
<dbReference type="InterPro" id="IPR036036">
    <property type="entry name" value="SOCS_box-like_dom_sf"/>
</dbReference>
<dbReference type="Pfam" id="PF00023">
    <property type="entry name" value="Ank"/>
    <property type="match status" value="1"/>
</dbReference>
<dbReference type="PROSITE" id="PS50225">
    <property type="entry name" value="SOCS"/>
    <property type="match status" value="1"/>
</dbReference>
<accession>A0ABQ9EG90</accession>
<dbReference type="Proteomes" id="UP001217089">
    <property type="component" value="Unassembled WGS sequence"/>
</dbReference>
<evidence type="ECO:0000256" key="3">
    <source>
        <dbReference type="PROSITE-ProRule" id="PRU00023"/>
    </source>
</evidence>
<evidence type="ECO:0000313" key="6">
    <source>
        <dbReference type="Proteomes" id="UP001217089"/>
    </source>
</evidence>
<keyword evidence="1" id="KW-0677">Repeat</keyword>
<dbReference type="CDD" id="cd03716">
    <property type="entry name" value="SOCS_ASB_like"/>
    <property type="match status" value="1"/>
</dbReference>
<dbReference type="SMART" id="SM00248">
    <property type="entry name" value="ANK"/>
    <property type="match status" value="7"/>
</dbReference>
<sequence>MDFVLIQERPGKKIISVNDTPAHRFLQAVVHGDLVLIKNTLDRKPDILSEQLGLKALFIACEQGDIETIDFLLVKILQKETTKEVEDALSIKNLSIQSLIDSYNENGDTLLSCAARYGYTEICKHLINCGASINQTTQYVHQTPLLVSIENGWTDLASELIHCGADVTITDNVGITPLYAAVKTGDVKTVEELIKAGCDVNVGSQDHAPIFLAARMGLLPIVKCLCEYECHTEVLQYLVNEGCDVNKSDMYDVSPLHIAAMTGNVEALIILINGGADPKLKTHTGLTPLLMAIEKDQSKVVEHMLKMGADILHKPYGSNKSIAVVFDRGFEDTLEVLLRGCAKMPIPHYPGVTEIFSRNGKLLQMLFLSGIQTIPGVLTIQRLHPHYIDNKEISLWLKEYHRNPLSLKGLSRIRIRRCLGNKCLYGANLLPLPNVLKKYICLEEL</sequence>
<evidence type="ECO:0000313" key="5">
    <source>
        <dbReference type="EMBL" id="KAJ8302861.1"/>
    </source>
</evidence>
<dbReference type="InterPro" id="IPR001496">
    <property type="entry name" value="SOCS_box"/>
</dbReference>